<dbReference type="PROSITE" id="PS00211">
    <property type="entry name" value="ABC_TRANSPORTER_1"/>
    <property type="match status" value="1"/>
</dbReference>
<dbReference type="InterPro" id="IPR037118">
    <property type="entry name" value="Val-tRNA_synth_C_sf"/>
</dbReference>
<keyword evidence="15" id="KW-1185">Reference proteome</keyword>
<dbReference type="InterPro" id="IPR003439">
    <property type="entry name" value="ABC_transporter-like_ATP-bd"/>
</dbReference>
<sequence length="651" mass="72369">MALISVSDLSMSFGGPLLLDRVSFQIEEGQRVCIVGRNGEGKSTLLRLLSGDLEPDSGRVSRATGLRVARLSQKVPEDLHGTVHEIATEGLGEAGRLIADYHRASREVAHGADPTGLAEIGQALSEHGGWETLQNIDTAISRLGLDPEARFEELSGGLKRRALLARALAGDPDVLLLDEPTNHLDIDSIAWLEEFVLRRVRTLVFITHDRMFLRRIATRIIELDRGRLADWSCDYDTFLARKEALLEAEEKNWAEFDKKLAREEAWIRQGIKARRTRNEGRVRALKRLREERRARRERLGTSKIVVQDASPSGKIVAEAVGVSFAYDERTIFRDLDLTIMRGDKVGLIGPNGAGKTTLIQVLLGRLAPSTGTVKLGTRLEVAYFDQHREQLDPAKTVRESIADGNDTVTVNGEPRHVMGYLKDFLFPPERAMSPVGVLSGGERNRLLLARLFTRPSNVLVMDEPTNDLDAETLELLEERLMEYSGTVLVVSHDRAFLNNVVTSTIAFEADGRVAAYVGGYDDWLRQRPVPAAPAEGRERTKNSDLANAEPGKGGQQAEANRIRPRKLSFKEQRELDELRAELGELPSRIEALEADIEAAHARLSDPDLYRQSSDIVATAQNRLTELEAAHAETFARWEAVETRLAELDATN</sequence>
<dbReference type="InterPro" id="IPR017871">
    <property type="entry name" value="ABC_transporter-like_CS"/>
</dbReference>
<evidence type="ECO:0000256" key="5">
    <source>
        <dbReference type="ARBA" id="ARBA00022801"/>
    </source>
</evidence>
<comment type="caution">
    <text evidence="14">The sequence shown here is derived from an EMBL/GenBank/DDBJ whole genome shotgun (WGS) entry which is preliminary data.</text>
</comment>
<evidence type="ECO:0000256" key="9">
    <source>
        <dbReference type="ARBA" id="ARBA00049360"/>
    </source>
</evidence>
<evidence type="ECO:0000256" key="4">
    <source>
        <dbReference type="ARBA" id="ARBA00022763"/>
    </source>
</evidence>
<dbReference type="STRING" id="1121439.dsat_1411"/>
<dbReference type="InterPro" id="IPR032524">
    <property type="entry name" value="ABC_tran_C"/>
</dbReference>
<comment type="subcellular location">
    <subcellularLocation>
        <location evidence="11">Cytoplasm</location>
    </subcellularLocation>
    <text evidence="11">Associates with ribosomes.</text>
</comment>
<dbReference type="RefSeq" id="WP_020888107.1">
    <property type="nucleotide sequence ID" value="NZ_ATHI01000031.1"/>
</dbReference>
<dbReference type="PATRIC" id="fig|1121439.3.peg.2796"/>
<evidence type="ECO:0000256" key="6">
    <source>
        <dbReference type="ARBA" id="ARBA00022840"/>
    </source>
</evidence>
<dbReference type="InterPro" id="IPR003593">
    <property type="entry name" value="AAA+_ATPase"/>
</dbReference>
<dbReference type="Pfam" id="PF00005">
    <property type="entry name" value="ABC_tran"/>
    <property type="match status" value="2"/>
</dbReference>
<evidence type="ECO:0000256" key="3">
    <source>
        <dbReference type="ARBA" id="ARBA00022741"/>
    </source>
</evidence>
<dbReference type="HAMAP" id="MF_00848">
    <property type="entry name" value="Uup"/>
    <property type="match status" value="1"/>
</dbReference>
<dbReference type="GO" id="GO:0043022">
    <property type="term" value="F:ribosome binding"/>
    <property type="evidence" value="ECO:0007669"/>
    <property type="project" value="UniProtKB-UniRule"/>
</dbReference>
<evidence type="ECO:0000256" key="10">
    <source>
        <dbReference type="ARBA" id="ARBA00061478"/>
    </source>
</evidence>
<dbReference type="eggNOG" id="COG0488">
    <property type="taxonomic scope" value="Bacteria"/>
</dbReference>
<evidence type="ECO:0000256" key="11">
    <source>
        <dbReference type="HAMAP-Rule" id="MF_00848"/>
    </source>
</evidence>
<keyword evidence="4 11" id="KW-0227">DNA damage</keyword>
<feature type="domain" description="ABC transporter" evidence="13">
    <location>
        <begin position="317"/>
        <end position="535"/>
    </location>
</feature>
<proteinExistence type="inferred from homology"/>
<dbReference type="GO" id="GO:0016887">
    <property type="term" value="F:ATP hydrolysis activity"/>
    <property type="evidence" value="ECO:0007669"/>
    <property type="project" value="UniProtKB-UniRule"/>
</dbReference>
<dbReference type="FunFam" id="3.40.50.300:FF:000309">
    <property type="entry name" value="ABC transporter ATP-binding protein"/>
    <property type="match status" value="1"/>
</dbReference>
<feature type="binding site" evidence="11">
    <location>
        <begin position="349"/>
        <end position="356"/>
    </location>
    <ligand>
        <name>ATP</name>
        <dbReference type="ChEBI" id="CHEBI:30616"/>
        <label>2</label>
    </ligand>
</feature>
<dbReference type="PANTHER" id="PTHR42855">
    <property type="entry name" value="ABC TRANSPORTER ATP-BINDING SUBUNIT"/>
    <property type="match status" value="1"/>
</dbReference>
<dbReference type="Proteomes" id="UP000014975">
    <property type="component" value="Unassembled WGS sequence"/>
</dbReference>
<keyword evidence="3 11" id="KW-0547">Nucleotide-binding</keyword>
<dbReference type="Pfam" id="PF16326">
    <property type="entry name" value="ABC_tran_CTD"/>
    <property type="match status" value="1"/>
</dbReference>
<comment type="similarity">
    <text evidence="10 11">Belongs to the ABC transporter superfamily. ABCF family. Uup subfamily.</text>
</comment>
<evidence type="ECO:0000256" key="12">
    <source>
        <dbReference type="SAM" id="MobiDB-lite"/>
    </source>
</evidence>
<dbReference type="GO" id="GO:0006281">
    <property type="term" value="P:DNA repair"/>
    <property type="evidence" value="ECO:0007669"/>
    <property type="project" value="UniProtKB-KW"/>
</dbReference>
<feature type="region of interest" description="Disordered" evidence="12">
    <location>
        <begin position="531"/>
        <end position="566"/>
    </location>
</feature>
<keyword evidence="7 11" id="KW-0238">DNA-binding</keyword>
<dbReference type="EMBL" id="ATHI01000031">
    <property type="protein sequence ID" value="EPR30689.1"/>
    <property type="molecule type" value="Genomic_DNA"/>
</dbReference>
<protein>
    <recommendedName>
        <fullName evidence="11">ATP-binding protein Uup</fullName>
        <ecNumber evidence="11">3.6.1.-</ecNumber>
    </recommendedName>
</protein>
<evidence type="ECO:0000313" key="15">
    <source>
        <dbReference type="Proteomes" id="UP000014975"/>
    </source>
</evidence>
<comment type="function">
    <text evidence="11">Probably plays a role in ribosome assembly or function. May be involved in resolution of branched DNA intermediates that result from template switching in postreplication gaps. Binds DNA and has ATPase activity.</text>
</comment>
<dbReference type="PANTHER" id="PTHR42855:SF1">
    <property type="entry name" value="ABC TRANSPORTER DOMAIN-CONTAINING PROTEIN"/>
    <property type="match status" value="1"/>
</dbReference>
<evidence type="ECO:0000256" key="2">
    <source>
        <dbReference type="ARBA" id="ARBA00022737"/>
    </source>
</evidence>
<evidence type="ECO:0000256" key="8">
    <source>
        <dbReference type="ARBA" id="ARBA00023204"/>
    </source>
</evidence>
<dbReference type="SUPFAM" id="SSF52540">
    <property type="entry name" value="P-loop containing nucleoside triphosphate hydrolases"/>
    <property type="match status" value="2"/>
</dbReference>
<dbReference type="SMART" id="SM00382">
    <property type="entry name" value="AAA"/>
    <property type="match status" value="2"/>
</dbReference>
<keyword evidence="8 11" id="KW-0234">DNA repair</keyword>
<evidence type="ECO:0000256" key="7">
    <source>
        <dbReference type="ARBA" id="ARBA00023125"/>
    </source>
</evidence>
<dbReference type="InterPro" id="IPR032781">
    <property type="entry name" value="ABC_tran_Xtn"/>
</dbReference>
<keyword evidence="5 11" id="KW-0378">Hydrolase</keyword>
<dbReference type="CDD" id="cd03221">
    <property type="entry name" value="ABCF_EF-3"/>
    <property type="match status" value="2"/>
</dbReference>
<gene>
    <name evidence="11" type="primary">uup</name>
    <name evidence="14" type="ORF">dsat_1411</name>
</gene>
<evidence type="ECO:0000259" key="13">
    <source>
        <dbReference type="PROSITE" id="PS50893"/>
    </source>
</evidence>
<keyword evidence="2 11" id="KW-0677">Repeat</keyword>
<dbReference type="GO" id="GO:0003677">
    <property type="term" value="F:DNA binding"/>
    <property type="evidence" value="ECO:0007669"/>
    <property type="project" value="UniProtKB-UniRule"/>
</dbReference>
<comment type="catalytic activity">
    <reaction evidence="9 11">
        <text>ATP + H2O = ADP + phosphate + H(+)</text>
        <dbReference type="Rhea" id="RHEA:13065"/>
        <dbReference type="ChEBI" id="CHEBI:15377"/>
        <dbReference type="ChEBI" id="CHEBI:15378"/>
        <dbReference type="ChEBI" id="CHEBI:30616"/>
        <dbReference type="ChEBI" id="CHEBI:43474"/>
        <dbReference type="ChEBI" id="CHEBI:456216"/>
    </reaction>
</comment>
<dbReference type="PROSITE" id="PS50893">
    <property type="entry name" value="ABC_TRANSPORTER_2"/>
    <property type="match status" value="2"/>
</dbReference>
<feature type="domain" description="ABC transporter" evidence="13">
    <location>
        <begin position="4"/>
        <end position="250"/>
    </location>
</feature>
<dbReference type="FunFam" id="3.40.50.300:FF:000011">
    <property type="entry name" value="Putative ABC transporter ATP-binding component"/>
    <property type="match status" value="1"/>
</dbReference>
<dbReference type="OrthoDB" id="9808609at2"/>
<feature type="binding site" evidence="11">
    <location>
        <begin position="36"/>
        <end position="43"/>
    </location>
    <ligand>
        <name>ATP</name>
        <dbReference type="ChEBI" id="CHEBI:30616"/>
        <label>1</label>
    </ligand>
</feature>
<dbReference type="Gene3D" id="3.40.50.300">
    <property type="entry name" value="P-loop containing nucleotide triphosphate hydrolases"/>
    <property type="match status" value="2"/>
</dbReference>
<dbReference type="EC" id="3.6.1.-" evidence="11"/>
<accession>S7U9T5</accession>
<dbReference type="GO" id="GO:0005524">
    <property type="term" value="F:ATP binding"/>
    <property type="evidence" value="ECO:0007669"/>
    <property type="project" value="UniProtKB-UniRule"/>
</dbReference>
<dbReference type="InterPro" id="IPR043686">
    <property type="entry name" value="Uup"/>
</dbReference>
<dbReference type="InterPro" id="IPR051309">
    <property type="entry name" value="ABCF_ATPase"/>
</dbReference>
<organism evidence="14 15">
    <name type="scientific">Alkalidesulfovibrio alkalitolerans DSM 16529</name>
    <dbReference type="NCBI Taxonomy" id="1121439"/>
    <lineage>
        <taxon>Bacteria</taxon>
        <taxon>Pseudomonadati</taxon>
        <taxon>Thermodesulfobacteriota</taxon>
        <taxon>Desulfovibrionia</taxon>
        <taxon>Desulfovibrionales</taxon>
        <taxon>Desulfovibrionaceae</taxon>
        <taxon>Alkalidesulfovibrio</taxon>
    </lineage>
</organism>
<dbReference type="InterPro" id="IPR027417">
    <property type="entry name" value="P-loop_NTPase"/>
</dbReference>
<dbReference type="AlphaFoldDB" id="S7U9T5"/>
<evidence type="ECO:0000313" key="14">
    <source>
        <dbReference type="EMBL" id="EPR30689.1"/>
    </source>
</evidence>
<keyword evidence="1 11" id="KW-0963">Cytoplasm</keyword>
<dbReference type="GO" id="GO:0005737">
    <property type="term" value="C:cytoplasm"/>
    <property type="evidence" value="ECO:0007669"/>
    <property type="project" value="UniProtKB-SubCell"/>
</dbReference>
<keyword evidence="6 11" id="KW-0067">ATP-binding</keyword>
<name>S7U9T5_9BACT</name>
<dbReference type="Pfam" id="PF12848">
    <property type="entry name" value="ABC_tran_Xtn"/>
    <property type="match status" value="1"/>
</dbReference>
<reference evidence="14 15" key="1">
    <citation type="journal article" date="2013" name="Genome Announc.">
        <title>Draft genome sequences for three mercury-methylating, sulfate-reducing bacteria.</title>
        <authorList>
            <person name="Brown S.D."/>
            <person name="Hurt R.A.Jr."/>
            <person name="Gilmour C.C."/>
            <person name="Elias D.A."/>
        </authorList>
    </citation>
    <scope>NUCLEOTIDE SEQUENCE [LARGE SCALE GENOMIC DNA]</scope>
    <source>
        <strain evidence="14 15">DSM 16529</strain>
    </source>
</reference>
<dbReference type="Gene3D" id="1.10.287.380">
    <property type="entry name" value="Valyl-tRNA synthetase, C-terminal domain"/>
    <property type="match status" value="1"/>
</dbReference>
<evidence type="ECO:0000256" key="1">
    <source>
        <dbReference type="ARBA" id="ARBA00022490"/>
    </source>
</evidence>